<protein>
    <submittedName>
        <fullName evidence="3">HNH endonuclease</fullName>
    </submittedName>
</protein>
<comment type="caution">
    <text evidence="3">The sequence shown here is derived from an EMBL/GenBank/DDBJ whole genome shotgun (WGS) entry which is preliminary data.</text>
</comment>
<evidence type="ECO:0000259" key="2">
    <source>
        <dbReference type="SMART" id="SM00507"/>
    </source>
</evidence>
<keyword evidence="4" id="KW-1185">Reference proteome</keyword>
<dbReference type="GO" id="GO:0008270">
    <property type="term" value="F:zinc ion binding"/>
    <property type="evidence" value="ECO:0007669"/>
    <property type="project" value="InterPro"/>
</dbReference>
<gene>
    <name evidence="3" type="ORF">GNZ13_43405</name>
</gene>
<keyword evidence="3" id="KW-0540">Nuclease</keyword>
<dbReference type="Pfam" id="PF01844">
    <property type="entry name" value="HNH"/>
    <property type="match status" value="1"/>
</dbReference>
<reference evidence="3 4" key="1">
    <citation type="submission" date="2019-11" db="EMBL/GenBank/DDBJ databases">
        <title>Metabolism of dissolved organic matter in forest soils.</title>
        <authorList>
            <person name="Cyle K.T."/>
            <person name="Wilhelm R.C."/>
            <person name="Martinez C.E."/>
        </authorList>
    </citation>
    <scope>NUCLEOTIDE SEQUENCE [LARGE SCALE GENOMIC DNA]</scope>
    <source>
        <strain evidence="3 4">5N</strain>
    </source>
</reference>
<dbReference type="GO" id="GO:0004519">
    <property type="term" value="F:endonuclease activity"/>
    <property type="evidence" value="ECO:0007669"/>
    <property type="project" value="UniProtKB-KW"/>
</dbReference>
<evidence type="ECO:0000313" key="4">
    <source>
        <dbReference type="Proteomes" id="UP000655523"/>
    </source>
</evidence>
<dbReference type="CDD" id="cd00085">
    <property type="entry name" value="HNHc"/>
    <property type="match status" value="1"/>
</dbReference>
<name>A0A972NWU0_9BURK</name>
<feature type="compositionally biased region" description="Basic and acidic residues" evidence="1">
    <location>
        <begin position="1"/>
        <end position="17"/>
    </location>
</feature>
<dbReference type="GO" id="GO:0003676">
    <property type="term" value="F:nucleic acid binding"/>
    <property type="evidence" value="ECO:0007669"/>
    <property type="project" value="InterPro"/>
</dbReference>
<evidence type="ECO:0000313" key="3">
    <source>
        <dbReference type="EMBL" id="NPT61206.1"/>
    </source>
</evidence>
<keyword evidence="3" id="KW-0378">Hydrolase</keyword>
<dbReference type="EMBL" id="WOEZ01000258">
    <property type="protein sequence ID" value="NPT61206.1"/>
    <property type="molecule type" value="Genomic_DNA"/>
</dbReference>
<dbReference type="SMART" id="SM00507">
    <property type="entry name" value="HNHc"/>
    <property type="match status" value="1"/>
</dbReference>
<sequence>MWPEHLKLAQRHTDENRASASERGYGARWRRACETYLRRHPLCECAECRAQHRLLPATVVDHKVPHRGDMALFRNVSNWQALSKRCHDAKTDARTVALATRSAPATRRAIT</sequence>
<dbReference type="AlphaFoldDB" id="A0A972NWU0"/>
<feature type="domain" description="HNH nuclease" evidence="2">
    <location>
        <begin position="31"/>
        <end position="88"/>
    </location>
</feature>
<evidence type="ECO:0000256" key="1">
    <source>
        <dbReference type="SAM" id="MobiDB-lite"/>
    </source>
</evidence>
<dbReference type="InterPro" id="IPR003615">
    <property type="entry name" value="HNH_nuc"/>
</dbReference>
<dbReference type="InterPro" id="IPR002711">
    <property type="entry name" value="HNH"/>
</dbReference>
<accession>A0A972NWU0</accession>
<organism evidence="3 4">
    <name type="scientific">Paraburkholderia elongata</name>
    <dbReference type="NCBI Taxonomy" id="2675747"/>
    <lineage>
        <taxon>Bacteria</taxon>
        <taxon>Pseudomonadati</taxon>
        <taxon>Pseudomonadota</taxon>
        <taxon>Betaproteobacteria</taxon>
        <taxon>Burkholderiales</taxon>
        <taxon>Burkholderiaceae</taxon>
        <taxon>Paraburkholderia</taxon>
    </lineage>
</organism>
<proteinExistence type="predicted"/>
<feature type="region of interest" description="Disordered" evidence="1">
    <location>
        <begin position="1"/>
        <end position="23"/>
    </location>
</feature>
<dbReference type="Proteomes" id="UP000655523">
    <property type="component" value="Unassembled WGS sequence"/>
</dbReference>
<keyword evidence="3" id="KW-0255">Endonuclease</keyword>